<dbReference type="FunFam" id="1.10.1670.10:FF:000004">
    <property type="entry name" value="DNA glycosylase/AP lyase ROS1"/>
    <property type="match status" value="1"/>
</dbReference>
<feature type="compositionally biased region" description="Basic and acidic residues" evidence="10">
    <location>
        <begin position="1451"/>
        <end position="1460"/>
    </location>
</feature>
<feature type="compositionally biased region" description="Polar residues" evidence="10">
    <location>
        <begin position="1355"/>
        <end position="1365"/>
    </location>
</feature>
<dbReference type="GO" id="GO:0019104">
    <property type="term" value="F:DNA N-glycosylase activity"/>
    <property type="evidence" value="ECO:0007669"/>
    <property type="project" value="InterPro"/>
</dbReference>
<dbReference type="CDD" id="cd00056">
    <property type="entry name" value="ENDO3c"/>
    <property type="match status" value="1"/>
</dbReference>
<keyword evidence="8" id="KW-0238">DNA-binding</keyword>
<dbReference type="GO" id="GO:0035514">
    <property type="term" value="F:DNA demethylase activity"/>
    <property type="evidence" value="ECO:0007669"/>
    <property type="project" value="InterPro"/>
</dbReference>
<dbReference type="Pfam" id="PF15628">
    <property type="entry name" value="RRM_DME"/>
    <property type="match status" value="1"/>
</dbReference>
<dbReference type="GO" id="GO:0141166">
    <property type="term" value="P:chromosomal 5-methylcytosine DNA demethylation pathway"/>
    <property type="evidence" value="ECO:0007669"/>
    <property type="project" value="InterPro"/>
</dbReference>
<feature type="compositionally biased region" description="Basic and acidic residues" evidence="10">
    <location>
        <begin position="505"/>
        <end position="517"/>
    </location>
</feature>
<feature type="compositionally biased region" description="Basic and acidic residues" evidence="10">
    <location>
        <begin position="414"/>
        <end position="424"/>
    </location>
</feature>
<evidence type="ECO:0000256" key="7">
    <source>
        <dbReference type="ARBA" id="ARBA00023014"/>
    </source>
</evidence>
<dbReference type="SMART" id="SM00525">
    <property type="entry name" value="FES"/>
    <property type="match status" value="1"/>
</dbReference>
<dbReference type="InterPro" id="IPR028925">
    <property type="entry name" value="RRM_DME"/>
</dbReference>
<dbReference type="PANTHER" id="PTHR46213">
    <property type="entry name" value="TRANSCRIPTIONAL ACTIVATOR DEMETER"/>
    <property type="match status" value="1"/>
</dbReference>
<evidence type="ECO:0000256" key="5">
    <source>
        <dbReference type="ARBA" id="ARBA00022723"/>
    </source>
</evidence>
<evidence type="ECO:0000259" key="11">
    <source>
        <dbReference type="SMART" id="SM00478"/>
    </source>
</evidence>
<evidence type="ECO:0000256" key="9">
    <source>
        <dbReference type="ARBA" id="ARBA00023242"/>
    </source>
</evidence>
<dbReference type="PANTHER" id="PTHR46213:SF24">
    <property type="entry name" value="HHH-GPD DOMAIN-CONTAINING PROTEIN"/>
    <property type="match status" value="1"/>
</dbReference>
<dbReference type="InterPro" id="IPR011257">
    <property type="entry name" value="DNA_glycosylase"/>
</dbReference>
<dbReference type="InterPro" id="IPR003265">
    <property type="entry name" value="HhH-GPD_domain"/>
</dbReference>
<feature type="compositionally biased region" description="Basic and acidic residues" evidence="10">
    <location>
        <begin position="367"/>
        <end position="376"/>
    </location>
</feature>
<feature type="region of interest" description="Disordered" evidence="10">
    <location>
        <begin position="1335"/>
        <end position="1365"/>
    </location>
</feature>
<gene>
    <name evidence="12" type="ORF">CCACVL1_04044</name>
</gene>
<comment type="cofactor">
    <cofactor evidence="1">
        <name>[4Fe-4S] cluster</name>
        <dbReference type="ChEBI" id="CHEBI:49883"/>
    </cofactor>
</comment>
<evidence type="ECO:0000256" key="10">
    <source>
        <dbReference type="SAM" id="MobiDB-lite"/>
    </source>
</evidence>
<feature type="compositionally biased region" description="Basic and acidic residues" evidence="10">
    <location>
        <begin position="1404"/>
        <end position="1418"/>
    </location>
</feature>
<feature type="compositionally biased region" description="Basic residues" evidence="10">
    <location>
        <begin position="383"/>
        <end position="392"/>
    </location>
</feature>
<dbReference type="OrthoDB" id="5607at2759"/>
<dbReference type="InterPro" id="IPR023170">
    <property type="entry name" value="HhH_base_excis_C"/>
</dbReference>
<keyword evidence="7" id="KW-0411">Iron-sulfur</keyword>
<dbReference type="GO" id="GO:0005634">
    <property type="term" value="C:nucleus"/>
    <property type="evidence" value="ECO:0007669"/>
    <property type="project" value="UniProtKB-SubCell"/>
</dbReference>
<dbReference type="OMA" id="KKNAVDW"/>
<feature type="compositionally biased region" description="Basic residues" evidence="10">
    <location>
        <begin position="317"/>
        <end position="326"/>
    </location>
</feature>
<dbReference type="Pfam" id="PF15629">
    <property type="entry name" value="Perm-CXXC"/>
    <property type="match status" value="1"/>
</dbReference>
<evidence type="ECO:0000256" key="4">
    <source>
        <dbReference type="ARBA" id="ARBA00022485"/>
    </source>
</evidence>
<feature type="region of interest" description="Disordered" evidence="10">
    <location>
        <begin position="1099"/>
        <end position="1120"/>
    </location>
</feature>
<dbReference type="SUPFAM" id="SSF48150">
    <property type="entry name" value="DNA-glycosylase"/>
    <property type="match status" value="1"/>
</dbReference>
<comment type="similarity">
    <text evidence="3">Belongs to the DNA glycosylase family. DEMETER subfamily.</text>
</comment>
<evidence type="ECO:0000256" key="2">
    <source>
        <dbReference type="ARBA" id="ARBA00004123"/>
    </source>
</evidence>
<proteinExistence type="inferred from homology"/>
<keyword evidence="5" id="KW-0479">Metal-binding</keyword>
<name>A0A1R3JVY8_COCAP</name>
<dbReference type="GO" id="GO:0051539">
    <property type="term" value="F:4 iron, 4 sulfur cluster binding"/>
    <property type="evidence" value="ECO:0007669"/>
    <property type="project" value="UniProtKB-KW"/>
</dbReference>
<feature type="region of interest" description="Disordered" evidence="10">
    <location>
        <begin position="290"/>
        <end position="447"/>
    </location>
</feature>
<feature type="compositionally biased region" description="Polar residues" evidence="10">
    <location>
        <begin position="338"/>
        <end position="351"/>
    </location>
</feature>
<feature type="compositionally biased region" description="Polar residues" evidence="10">
    <location>
        <begin position="1335"/>
        <end position="1347"/>
    </location>
</feature>
<dbReference type="Gene3D" id="1.10.340.30">
    <property type="entry name" value="Hypothetical protein, domain 2"/>
    <property type="match status" value="1"/>
</dbReference>
<dbReference type="InterPro" id="IPR028924">
    <property type="entry name" value="Perm-CXXC"/>
</dbReference>
<dbReference type="InterPro" id="IPR003651">
    <property type="entry name" value="Endonuclease3_FeS-loop_motif"/>
</dbReference>
<organism evidence="12 13">
    <name type="scientific">Corchorus capsularis</name>
    <name type="common">Jute</name>
    <dbReference type="NCBI Taxonomy" id="210143"/>
    <lineage>
        <taxon>Eukaryota</taxon>
        <taxon>Viridiplantae</taxon>
        <taxon>Streptophyta</taxon>
        <taxon>Embryophyta</taxon>
        <taxon>Tracheophyta</taxon>
        <taxon>Spermatophyta</taxon>
        <taxon>Magnoliopsida</taxon>
        <taxon>eudicotyledons</taxon>
        <taxon>Gunneridae</taxon>
        <taxon>Pentapetalae</taxon>
        <taxon>rosids</taxon>
        <taxon>malvids</taxon>
        <taxon>Malvales</taxon>
        <taxon>Malvaceae</taxon>
        <taxon>Grewioideae</taxon>
        <taxon>Apeibeae</taxon>
        <taxon>Corchorus</taxon>
    </lineage>
</organism>
<evidence type="ECO:0000256" key="6">
    <source>
        <dbReference type="ARBA" id="ARBA00023004"/>
    </source>
</evidence>
<feature type="region of interest" description="Disordered" evidence="10">
    <location>
        <begin position="492"/>
        <end position="518"/>
    </location>
</feature>
<dbReference type="InterPro" id="IPR044811">
    <property type="entry name" value="DME/ROS1"/>
</dbReference>
<evidence type="ECO:0000256" key="8">
    <source>
        <dbReference type="ARBA" id="ARBA00023125"/>
    </source>
</evidence>
<dbReference type="Gramene" id="OMO98827">
    <property type="protein sequence ID" value="OMO98827"/>
    <property type="gene ID" value="CCACVL1_04044"/>
</dbReference>
<evidence type="ECO:0000313" key="13">
    <source>
        <dbReference type="Proteomes" id="UP000188268"/>
    </source>
</evidence>
<reference evidence="12 13" key="1">
    <citation type="submission" date="2013-09" db="EMBL/GenBank/DDBJ databases">
        <title>Corchorus capsularis genome sequencing.</title>
        <authorList>
            <person name="Alam M."/>
            <person name="Haque M.S."/>
            <person name="Islam M.S."/>
            <person name="Emdad E.M."/>
            <person name="Islam M.M."/>
            <person name="Ahmed B."/>
            <person name="Halim A."/>
            <person name="Hossen Q.M.M."/>
            <person name="Hossain M.Z."/>
            <person name="Ahmed R."/>
            <person name="Khan M.M."/>
            <person name="Islam R."/>
            <person name="Rashid M.M."/>
            <person name="Khan S.A."/>
            <person name="Rahman M.S."/>
            <person name="Alam M."/>
        </authorList>
    </citation>
    <scope>NUCLEOTIDE SEQUENCE [LARGE SCALE GENOMIC DNA]</scope>
    <source>
        <strain evidence="13">cv. CVL-1</strain>
        <tissue evidence="12">Whole seedling</tissue>
    </source>
</reference>
<feature type="region of interest" description="Disordered" evidence="10">
    <location>
        <begin position="1402"/>
        <end position="1460"/>
    </location>
</feature>
<feature type="region of interest" description="Disordered" evidence="10">
    <location>
        <begin position="853"/>
        <end position="898"/>
    </location>
</feature>
<evidence type="ECO:0000256" key="3">
    <source>
        <dbReference type="ARBA" id="ARBA00005646"/>
    </source>
</evidence>
<dbReference type="GO" id="GO:0046872">
    <property type="term" value="F:metal ion binding"/>
    <property type="evidence" value="ECO:0007669"/>
    <property type="project" value="UniProtKB-KW"/>
</dbReference>
<dbReference type="GO" id="GO:0003677">
    <property type="term" value="F:DNA binding"/>
    <property type="evidence" value="ECO:0007669"/>
    <property type="project" value="UniProtKB-KW"/>
</dbReference>
<dbReference type="EMBL" id="AWWV01006992">
    <property type="protein sequence ID" value="OMO98827.1"/>
    <property type="molecule type" value="Genomic_DNA"/>
</dbReference>
<keyword evidence="13" id="KW-1185">Reference proteome</keyword>
<dbReference type="Proteomes" id="UP000188268">
    <property type="component" value="Unassembled WGS sequence"/>
</dbReference>
<comment type="caution">
    <text evidence="12">The sequence shown here is derived from an EMBL/GenBank/DDBJ whole genome shotgun (WGS) entry which is preliminary data.</text>
</comment>
<accession>A0A1R3JVY8</accession>
<dbReference type="GO" id="GO:0006284">
    <property type="term" value="P:base-excision repair"/>
    <property type="evidence" value="ECO:0007669"/>
    <property type="project" value="InterPro"/>
</dbReference>
<dbReference type="GO" id="GO:0003906">
    <property type="term" value="F:DNA-(apurinic or apyrimidinic site) endonuclease activity"/>
    <property type="evidence" value="ECO:0007669"/>
    <property type="project" value="UniProtKB-ARBA"/>
</dbReference>
<keyword evidence="4" id="KW-0004">4Fe-4S</keyword>
<dbReference type="Gene3D" id="1.10.1670.10">
    <property type="entry name" value="Helix-hairpin-Helix base-excision DNA repair enzymes (C-terminal)"/>
    <property type="match status" value="1"/>
</dbReference>
<dbReference type="SMART" id="SM00478">
    <property type="entry name" value="ENDO3c"/>
    <property type="match status" value="1"/>
</dbReference>
<comment type="subcellular location">
    <subcellularLocation>
        <location evidence="2">Nucleus</location>
    </subcellularLocation>
</comment>
<sequence>MNSRMNLGEEFSILEGNEFPFSSSWIPVTPQKPIPTRSNPIPVNEQGNQFGRVNWQELGGFPAGYVAQNFNPIEQLGHRGGSNVGSMNLAEKDRMINSIAGSYTQALQIQNEGMGWNNITLANLLATRNATAFASADATSSISRPNTGPIANLHPQADNWRQSTSNDFIFANQTQPISLPFFRNNNSFHQMHPYHFPVPYRPMYDLNSPPRTEVDAASHISASFQSTPPDQTKMMENSQLSTKPSSASDGSSIHETGEHELLIASRGKEVPQQNCELLQNIIDSSSAVISTPMEGQKDSEGGTDQCIDLNKTPQQKPPKRKKHRPKVIKEGKPKRTPKSATTKDINSNANPSEKRKYVRKKGLTATEHADSSREPDQCAQTPARRRYVRKKSLKESATAPINSAKESDVSAVTAEKEKYIHQENENESMTEQAACTRGSDPSAGTAEKRKYVRKNGLKAPATQHVDCMETQANVVPAAKSCRRVLNFDLENTGNESPAEIVNPQEKPEGSKSSEPQDRVLQNVENCGFKTRLTTQTSQEMAVGNLPQTESSYTSEKMMLNNYISMPCTPAATPSQCQAKDPQMENLNVIARNINMDNADLSQNIYRNGYALTQQNIHPKGMSQFVSQGKDNPANIDGTNELMFERHPQSVSTVLLNSNEGRGSKRDHFQSIEQGQLRTASSTRSLSSQGVFQMNGGYRNGSIGGAAFLQALKRKKNNDESRAYIHEMKYGMLYGSGQLHTQSTNSINSQEFTSLRAGGTSNACFQSANISMRNSGEVSELTGNRYTHSTAANLASSKQHILSQQHSGMEKLGNTNGLTLVHNLAAIENCSHFQPTTPEKAPLLQFCSVRKTSDNNISESKKREPGVPSRVPSRGGKMLQEQKQLHEYQQPTKARGRPPKKVFISPLEEIINKFKAITLDERNYKAKAEAQNALVLYQGAGMVVPYDESGFIRKRKPRPKVDLDPETNRIWNLLMGKEGEDSGTTDKDKEKWWQEERRVFHGRVDSFIARMHLVQGDRRFSKWKGSVVDSVIGVFLTQNVSDHLSSSAFMSLAARFPLKSSCKSKCNADQATILIEEPEISEPNTTETIKWHENLFSHPLDSQSSITPNESTEYQKNSENSGIERISFTETHSQSLEEEVLSSQGSFDSSVIQANGGIKSYSGSHSETEDPTSGCKFNNIHGSTYDDQMENASFEELFNCVSGSLLFHEGFNKQSEVTENGQMSRLERKEKLKGPSSFNQATHFRNQQVQVPAVGVSNHLLHMTLESEAQEAEGREPCGEECMSSEASTASGVNRSKQIGQYTVQQNGQSVSQDMATTALNALPREQIMHRKELSQPGSHTKSYQHCNNHQEKGNKTFQSESSSVTMPVTSDEVTKLQKSTVHAANALNTGPSKVEGMSVLSKGNTKEQMHSSEKDHGAKSILKPKRRKAEEEKNNASNWDALRKQVQANGSKKERSKDTMDSLDYEALRQANVDEISNAIKERGMNNMLAERIQEFLNRVVRDHESIDLEWLRDVPPDKAKEYLLSIRGLGLKSVECVRLLTLHHLAFPVDTNVGRIAVRLGWVPLQPLPESLQLHLLELYPILESIQKYLWPRLCKLDQLTLYELHYQMITFGKVFCTKSKPNCNACPMRGDCRHFASAFASARLALPGPEEKSIVSSTVPMMAGSNTGRVVNPMPLPPPEHNLLRVGHNNSNHEPIIEEPSTPEPEHVEELQSDIEDACYEDPDEIPTIKLNIEEFTANLQHYMQSKMELQEGDLSKALVALNPEAASIPIPKLKNVSRLRTEHYVYELPDTHPLLEGMERREPDDPSPYLLAIWTPGETANSIQPPEQSCGSQESGRLCNENTCFACNSVREANAQTVRGTLLIPCRTAMRGSFPLNGTYFQVNEVFADHESSLKPIDVPREFIWNLPRRTVYFGTSVTSIFKGLSTEGIQYCFWKGFVCVRGFDQKTRAPKPLIARLHFPASRMAKTKTEKR</sequence>
<evidence type="ECO:0000313" key="12">
    <source>
        <dbReference type="EMBL" id="OMO98827.1"/>
    </source>
</evidence>
<protein>
    <recommendedName>
        <fullName evidence="11">HhH-GPD domain-containing protein</fullName>
    </recommendedName>
</protein>
<feature type="region of interest" description="Disordered" evidence="10">
    <location>
        <begin position="222"/>
        <end position="254"/>
    </location>
</feature>
<evidence type="ECO:0000256" key="1">
    <source>
        <dbReference type="ARBA" id="ARBA00001966"/>
    </source>
</evidence>
<feature type="domain" description="HhH-GPD" evidence="11">
    <location>
        <begin position="1442"/>
        <end position="1616"/>
    </location>
</feature>
<keyword evidence="6" id="KW-0408">Iron</keyword>
<keyword evidence="9" id="KW-0539">Nucleus</keyword>